<dbReference type="InterPro" id="IPR036734">
    <property type="entry name" value="Neur_chan_lig-bd_sf"/>
</dbReference>
<dbReference type="GO" id="GO:0005230">
    <property type="term" value="F:extracellular ligand-gated monoatomic ion channel activity"/>
    <property type="evidence" value="ECO:0007669"/>
    <property type="project" value="InterPro"/>
</dbReference>
<feature type="domain" description="Neurotransmitter-gated ion-channel ligand-binding" evidence="2">
    <location>
        <begin position="32"/>
        <end position="95"/>
    </location>
</feature>
<dbReference type="Proteomes" id="UP000887540">
    <property type="component" value="Unplaced"/>
</dbReference>
<reference evidence="4" key="1">
    <citation type="submission" date="2022-11" db="UniProtKB">
        <authorList>
            <consortium name="WormBaseParasite"/>
        </authorList>
    </citation>
    <scope>IDENTIFICATION</scope>
</reference>
<evidence type="ECO:0000256" key="1">
    <source>
        <dbReference type="SAM" id="Phobius"/>
    </source>
</evidence>
<organism evidence="3 4">
    <name type="scientific">Acrobeloides nanus</name>
    <dbReference type="NCBI Taxonomy" id="290746"/>
    <lineage>
        <taxon>Eukaryota</taxon>
        <taxon>Metazoa</taxon>
        <taxon>Ecdysozoa</taxon>
        <taxon>Nematoda</taxon>
        <taxon>Chromadorea</taxon>
        <taxon>Rhabditida</taxon>
        <taxon>Tylenchina</taxon>
        <taxon>Cephalobomorpha</taxon>
        <taxon>Cephaloboidea</taxon>
        <taxon>Cephalobidae</taxon>
        <taxon>Acrobeloides</taxon>
    </lineage>
</organism>
<keyword evidence="1" id="KW-1133">Transmembrane helix</keyword>
<dbReference type="GO" id="GO:0016020">
    <property type="term" value="C:membrane"/>
    <property type="evidence" value="ECO:0007669"/>
    <property type="project" value="InterPro"/>
</dbReference>
<sequence>MVFMRNGFFGAIIFMLTIFLSFGMKNYLDEEQDVLKRILKGYDWRIRPPGEEFNGTGPVKVKSNLLIRSISNVDEANMAFDIQITFREQWLDKRLVNIF</sequence>
<evidence type="ECO:0000313" key="4">
    <source>
        <dbReference type="WBParaSite" id="ACRNAN_scaffold15220.g9287.t1"/>
    </source>
</evidence>
<dbReference type="Pfam" id="PF02931">
    <property type="entry name" value="Neur_chan_LBD"/>
    <property type="match status" value="1"/>
</dbReference>
<dbReference type="InterPro" id="IPR006202">
    <property type="entry name" value="Neur_chan_lig-bd"/>
</dbReference>
<keyword evidence="1" id="KW-0472">Membrane</keyword>
<proteinExistence type="predicted"/>
<keyword evidence="1" id="KW-0812">Transmembrane</keyword>
<evidence type="ECO:0000313" key="3">
    <source>
        <dbReference type="Proteomes" id="UP000887540"/>
    </source>
</evidence>
<accession>A0A914CXA1</accession>
<keyword evidence="3" id="KW-1185">Reference proteome</keyword>
<dbReference type="WBParaSite" id="ACRNAN_scaffold15220.g9287.t1">
    <property type="protein sequence ID" value="ACRNAN_scaffold15220.g9287.t1"/>
    <property type="gene ID" value="ACRNAN_scaffold15220.g9287"/>
</dbReference>
<feature type="transmembrane region" description="Helical" evidence="1">
    <location>
        <begin position="6"/>
        <end position="28"/>
    </location>
</feature>
<evidence type="ECO:0000259" key="2">
    <source>
        <dbReference type="Pfam" id="PF02931"/>
    </source>
</evidence>
<name>A0A914CXA1_9BILA</name>
<dbReference type="SUPFAM" id="SSF63712">
    <property type="entry name" value="Nicotinic receptor ligand binding domain-like"/>
    <property type="match status" value="1"/>
</dbReference>
<dbReference type="AlphaFoldDB" id="A0A914CXA1"/>
<dbReference type="Gene3D" id="2.70.170.10">
    <property type="entry name" value="Neurotransmitter-gated ion-channel ligand-binding domain"/>
    <property type="match status" value="1"/>
</dbReference>
<protein>
    <submittedName>
        <fullName evidence="4">Neurotransmitter-gated ion-channel ligand-binding domain-containing protein</fullName>
    </submittedName>
</protein>